<evidence type="ECO:0000313" key="1">
    <source>
        <dbReference type="EMBL" id="KAH7960159.1"/>
    </source>
</evidence>
<proteinExistence type="predicted"/>
<gene>
    <name evidence="1" type="ORF">HPB49_017464</name>
</gene>
<name>A0ACB8D6Z7_DERSI</name>
<comment type="caution">
    <text evidence="1">The sequence shown here is derived from an EMBL/GenBank/DDBJ whole genome shotgun (WGS) entry which is preliminary data.</text>
</comment>
<organism evidence="1 2">
    <name type="scientific">Dermacentor silvarum</name>
    <name type="common">Tick</name>
    <dbReference type="NCBI Taxonomy" id="543639"/>
    <lineage>
        <taxon>Eukaryota</taxon>
        <taxon>Metazoa</taxon>
        <taxon>Ecdysozoa</taxon>
        <taxon>Arthropoda</taxon>
        <taxon>Chelicerata</taxon>
        <taxon>Arachnida</taxon>
        <taxon>Acari</taxon>
        <taxon>Parasitiformes</taxon>
        <taxon>Ixodida</taxon>
        <taxon>Ixodoidea</taxon>
        <taxon>Ixodidae</taxon>
        <taxon>Rhipicephalinae</taxon>
        <taxon>Dermacentor</taxon>
    </lineage>
</organism>
<dbReference type="EMBL" id="CM023472">
    <property type="protein sequence ID" value="KAH7960159.1"/>
    <property type="molecule type" value="Genomic_DNA"/>
</dbReference>
<evidence type="ECO:0000313" key="2">
    <source>
        <dbReference type="Proteomes" id="UP000821865"/>
    </source>
</evidence>
<sequence length="159" mass="18334">MPVTLYNLPGSPPCGFVRCIAKHIGVELKLRNLDWANKEHLSEEYLKVNPFHKVPAIVDDGFVVYESIAIAYYLVRKYAPKSELYPDDIKERTRVDQALAALSGTVHPQAEVFYIDCIDHAKYPKLASYYERMKSELPYFEEIYGPTICHVKQHWASLQ</sequence>
<reference evidence="1" key="1">
    <citation type="submission" date="2020-05" db="EMBL/GenBank/DDBJ databases">
        <title>Large-scale comparative analyses of tick genomes elucidate their genetic diversity and vector capacities.</title>
        <authorList>
            <person name="Jia N."/>
            <person name="Wang J."/>
            <person name="Shi W."/>
            <person name="Du L."/>
            <person name="Sun Y."/>
            <person name="Zhan W."/>
            <person name="Jiang J."/>
            <person name="Wang Q."/>
            <person name="Zhang B."/>
            <person name="Ji P."/>
            <person name="Sakyi L.B."/>
            <person name="Cui X."/>
            <person name="Yuan T."/>
            <person name="Jiang B."/>
            <person name="Yang W."/>
            <person name="Lam T.T.-Y."/>
            <person name="Chang Q."/>
            <person name="Ding S."/>
            <person name="Wang X."/>
            <person name="Zhu J."/>
            <person name="Ruan X."/>
            <person name="Zhao L."/>
            <person name="Wei J."/>
            <person name="Que T."/>
            <person name="Du C."/>
            <person name="Cheng J."/>
            <person name="Dai P."/>
            <person name="Han X."/>
            <person name="Huang E."/>
            <person name="Gao Y."/>
            <person name="Liu J."/>
            <person name="Shao H."/>
            <person name="Ye R."/>
            <person name="Li L."/>
            <person name="Wei W."/>
            <person name="Wang X."/>
            <person name="Wang C."/>
            <person name="Yang T."/>
            <person name="Huo Q."/>
            <person name="Li W."/>
            <person name="Guo W."/>
            <person name="Chen H."/>
            <person name="Zhou L."/>
            <person name="Ni X."/>
            <person name="Tian J."/>
            <person name="Zhou Y."/>
            <person name="Sheng Y."/>
            <person name="Liu T."/>
            <person name="Pan Y."/>
            <person name="Xia L."/>
            <person name="Li J."/>
            <person name="Zhao F."/>
            <person name="Cao W."/>
        </authorList>
    </citation>
    <scope>NUCLEOTIDE SEQUENCE</scope>
    <source>
        <strain evidence="1">Dsil-2018</strain>
    </source>
</reference>
<protein>
    <submittedName>
        <fullName evidence="1">Uncharacterized protein</fullName>
    </submittedName>
</protein>
<keyword evidence="2" id="KW-1185">Reference proteome</keyword>
<accession>A0ACB8D6Z7</accession>
<dbReference type="Proteomes" id="UP000821865">
    <property type="component" value="Chromosome 3"/>
</dbReference>